<keyword evidence="2" id="KW-0659">Purine metabolism</keyword>
<accession>A0A158GBH6</accession>
<comment type="subunit">
    <text evidence="1">Homodimer.</text>
</comment>
<dbReference type="InterPro" id="IPR024060">
    <property type="entry name" value="Ureidoglycolate_lyase_dom_sf"/>
</dbReference>
<evidence type="ECO:0000313" key="6">
    <source>
        <dbReference type="Proteomes" id="UP000054770"/>
    </source>
</evidence>
<dbReference type="InterPro" id="IPR007247">
    <property type="entry name" value="Ureidogly_lyase"/>
</dbReference>
<dbReference type="SUPFAM" id="SSF51182">
    <property type="entry name" value="RmlC-like cupins"/>
    <property type="match status" value="1"/>
</dbReference>
<gene>
    <name evidence="5" type="ORF">AWB68_01449</name>
</gene>
<dbReference type="CDD" id="cd20298">
    <property type="entry name" value="cupin_UAH"/>
    <property type="match status" value="1"/>
</dbReference>
<dbReference type="Pfam" id="PF04115">
    <property type="entry name" value="Ureidogly_lyase"/>
    <property type="match status" value="1"/>
</dbReference>
<comment type="caution">
    <text evidence="5">The sequence shown here is derived from an EMBL/GenBank/DDBJ whole genome shotgun (WGS) entry which is preliminary data.</text>
</comment>
<keyword evidence="5" id="KW-0378">Hydrolase</keyword>
<dbReference type="GO" id="GO:0006144">
    <property type="term" value="P:purine nucleobase metabolic process"/>
    <property type="evidence" value="ECO:0007669"/>
    <property type="project" value="UniProtKB-KW"/>
</dbReference>
<dbReference type="InterPro" id="IPR047233">
    <property type="entry name" value="UAH_cupin"/>
</dbReference>
<sequence length="226" mass="24764">MSEQIDYLNPIIPPGLRRVSMPVVDATPITLDGFGKLIADPGECPIEIVQWPTVGSRPIDPGTGDQAGTTEGVFVSEWRGDILYGRNEAVDGHYILAFATEPEAAREDHAHAPERMLLWHANYHPDGGQLFFPLEHRPFYVPLALPGDDIAPEKFVCFRFDGQQGLYIHPGVWHEGVFTLGGTQRFFDKQGAVHARVSVEFAREFGCLLEAAIAGDAEPSGRSGGQ</sequence>
<dbReference type="EMBL" id="FCON02000011">
    <property type="protein sequence ID" value="SAL29253.1"/>
    <property type="molecule type" value="Genomic_DNA"/>
</dbReference>
<dbReference type="GO" id="GO:0000256">
    <property type="term" value="P:allantoin catabolic process"/>
    <property type="evidence" value="ECO:0007669"/>
    <property type="project" value="InterPro"/>
</dbReference>
<protein>
    <submittedName>
        <fullName evidence="5">Ureidoglycolate hydrolase</fullName>
    </submittedName>
</protein>
<keyword evidence="3" id="KW-0456">Lyase</keyword>
<proteinExistence type="predicted"/>
<organism evidence="5 6">
    <name type="scientific">Caballeronia choica</name>
    <dbReference type="NCBI Taxonomy" id="326476"/>
    <lineage>
        <taxon>Bacteria</taxon>
        <taxon>Pseudomonadati</taxon>
        <taxon>Pseudomonadota</taxon>
        <taxon>Betaproteobacteria</taxon>
        <taxon>Burkholderiales</taxon>
        <taxon>Burkholderiaceae</taxon>
        <taxon>Caballeronia</taxon>
    </lineage>
</organism>
<evidence type="ECO:0000313" key="5">
    <source>
        <dbReference type="EMBL" id="SAL29253.1"/>
    </source>
</evidence>
<dbReference type="AlphaFoldDB" id="A0A158GBH6"/>
<dbReference type="RefSeq" id="WP_087643750.1">
    <property type="nucleotide sequence ID" value="NZ_FCON02000011.1"/>
</dbReference>
<keyword evidence="6" id="KW-1185">Reference proteome</keyword>
<name>A0A158GBH6_9BURK</name>
<dbReference type="Gene3D" id="2.60.120.480">
    <property type="entry name" value="Ureidoglycolate hydrolase"/>
    <property type="match status" value="1"/>
</dbReference>
<dbReference type="GO" id="GO:0050385">
    <property type="term" value="F:ureidoglycolate lyase activity"/>
    <property type="evidence" value="ECO:0007669"/>
    <property type="project" value="UniProtKB-EC"/>
</dbReference>
<dbReference type="Proteomes" id="UP000054770">
    <property type="component" value="Unassembled WGS sequence"/>
</dbReference>
<dbReference type="OrthoDB" id="465068at2"/>
<evidence type="ECO:0000256" key="2">
    <source>
        <dbReference type="ARBA" id="ARBA00022631"/>
    </source>
</evidence>
<dbReference type="GO" id="GO:0004848">
    <property type="term" value="F:ureidoglycolate hydrolase activity"/>
    <property type="evidence" value="ECO:0007669"/>
    <property type="project" value="InterPro"/>
</dbReference>
<comment type="catalytic activity">
    <reaction evidence="4">
        <text>(S)-ureidoglycolate = urea + glyoxylate</text>
        <dbReference type="Rhea" id="RHEA:11304"/>
        <dbReference type="ChEBI" id="CHEBI:16199"/>
        <dbReference type="ChEBI" id="CHEBI:36655"/>
        <dbReference type="ChEBI" id="CHEBI:57296"/>
        <dbReference type="EC" id="4.3.2.3"/>
    </reaction>
</comment>
<evidence type="ECO:0000256" key="1">
    <source>
        <dbReference type="ARBA" id="ARBA00011738"/>
    </source>
</evidence>
<evidence type="ECO:0000256" key="4">
    <source>
        <dbReference type="ARBA" id="ARBA00047684"/>
    </source>
</evidence>
<dbReference type="InterPro" id="IPR011051">
    <property type="entry name" value="RmlC_Cupin_sf"/>
</dbReference>
<reference evidence="5" key="1">
    <citation type="submission" date="2016-01" db="EMBL/GenBank/DDBJ databases">
        <authorList>
            <person name="Peeters C."/>
        </authorList>
    </citation>
    <scope>NUCLEOTIDE SEQUENCE [LARGE SCALE GENOMIC DNA]</scope>
    <source>
        <strain evidence="5">LMG 22940</strain>
    </source>
</reference>
<evidence type="ECO:0000256" key="3">
    <source>
        <dbReference type="ARBA" id="ARBA00023239"/>
    </source>
</evidence>